<sequence length="115" mass="13188">MTDTGWTIILNAVAALGFAISLFYYDPFFYTRMMACLFAVSEVVILLQRKGIKKGVYLVYSIIILAMMVIANQVDQDRIDAWQTILLCISVFMLLSTTYRTLYHEPRTSSKQLKT</sequence>
<dbReference type="Proteomes" id="UP000322997">
    <property type="component" value="Unassembled WGS sequence"/>
</dbReference>
<name>A0A0M0G6B2_9BACI</name>
<keyword evidence="1" id="KW-1133">Transmembrane helix</keyword>
<dbReference type="EMBL" id="LGUE01000004">
    <property type="protein sequence ID" value="KON84946.1"/>
    <property type="molecule type" value="Genomic_DNA"/>
</dbReference>
<reference evidence="2" key="2">
    <citation type="submission" date="2015-07" db="EMBL/GenBank/DDBJ databases">
        <title>MeaNS - Measles Nucleotide Surveillance Program.</title>
        <authorList>
            <person name="Tran T."/>
            <person name="Druce J."/>
        </authorList>
    </citation>
    <scope>NUCLEOTIDE SEQUENCE</scope>
    <source>
        <strain evidence="2">JCM 11544</strain>
    </source>
</reference>
<dbReference type="Proteomes" id="UP000037405">
    <property type="component" value="Unassembled WGS sequence"/>
</dbReference>
<gene>
    <name evidence="2" type="ORF">AF331_13170</name>
    <name evidence="3" type="ORF">FZC83_07725</name>
</gene>
<proteinExistence type="predicted"/>
<organism evidence="2 4">
    <name type="scientific">Rossellomorea marisflavi</name>
    <dbReference type="NCBI Taxonomy" id="189381"/>
    <lineage>
        <taxon>Bacteria</taxon>
        <taxon>Bacillati</taxon>
        <taxon>Bacillota</taxon>
        <taxon>Bacilli</taxon>
        <taxon>Bacillales</taxon>
        <taxon>Bacillaceae</taxon>
        <taxon>Rossellomorea</taxon>
    </lineage>
</organism>
<feature type="transmembrane region" description="Helical" evidence="1">
    <location>
        <begin position="81"/>
        <end position="102"/>
    </location>
</feature>
<evidence type="ECO:0000313" key="5">
    <source>
        <dbReference type="Proteomes" id="UP000322997"/>
    </source>
</evidence>
<evidence type="ECO:0000313" key="2">
    <source>
        <dbReference type="EMBL" id="KON84946.1"/>
    </source>
</evidence>
<dbReference type="PATRIC" id="fig|189381.12.peg.2680"/>
<feature type="transmembrane region" description="Helical" evidence="1">
    <location>
        <begin position="55"/>
        <end position="75"/>
    </location>
</feature>
<reference evidence="4" key="1">
    <citation type="submission" date="2015-07" db="EMBL/GenBank/DDBJ databases">
        <title>Fjat-14235 jcm11544.</title>
        <authorList>
            <person name="Liu B."/>
            <person name="Wang J."/>
            <person name="Zhu Y."/>
            <person name="Liu G."/>
            <person name="Chen Q."/>
            <person name="Chen Z."/>
            <person name="Lan J."/>
            <person name="Che J."/>
            <person name="Ge C."/>
            <person name="Shi H."/>
            <person name="Pan Z."/>
            <person name="Liu X."/>
        </authorList>
    </citation>
    <scope>NUCLEOTIDE SEQUENCE [LARGE SCALE GENOMIC DNA]</scope>
    <source>
        <strain evidence="4">JCM 11544</strain>
    </source>
</reference>
<keyword evidence="1" id="KW-0472">Membrane</keyword>
<accession>A0A0M0G6B2</accession>
<evidence type="ECO:0000256" key="1">
    <source>
        <dbReference type="SAM" id="Phobius"/>
    </source>
</evidence>
<feature type="transmembrane region" description="Helical" evidence="1">
    <location>
        <begin position="6"/>
        <end position="25"/>
    </location>
</feature>
<dbReference type="EMBL" id="VTEQ01000002">
    <property type="protein sequence ID" value="TYS54829.1"/>
    <property type="molecule type" value="Genomic_DNA"/>
</dbReference>
<keyword evidence="4" id="KW-1185">Reference proteome</keyword>
<keyword evidence="1" id="KW-0812">Transmembrane</keyword>
<reference evidence="3 5" key="3">
    <citation type="submission" date="2019-08" db="EMBL/GenBank/DDBJ databases">
        <title>Bacillus genomes from the desert of Cuatro Cienegas, Coahuila.</title>
        <authorList>
            <person name="Olmedo-Alvarez G."/>
        </authorList>
    </citation>
    <scope>NUCLEOTIDE SEQUENCE [LARGE SCALE GENOMIC DNA]</scope>
    <source>
        <strain evidence="3 5">CH108_3D</strain>
    </source>
</reference>
<evidence type="ECO:0000313" key="4">
    <source>
        <dbReference type="Proteomes" id="UP000037405"/>
    </source>
</evidence>
<evidence type="ECO:0000313" key="3">
    <source>
        <dbReference type="EMBL" id="TYS54829.1"/>
    </source>
</evidence>
<protein>
    <submittedName>
        <fullName evidence="2">Uncharacterized protein</fullName>
    </submittedName>
</protein>
<dbReference type="OrthoDB" id="2927058at2"/>
<comment type="caution">
    <text evidence="2">The sequence shown here is derived from an EMBL/GenBank/DDBJ whole genome shotgun (WGS) entry which is preliminary data.</text>
</comment>
<dbReference type="RefSeq" id="WP_053428551.1">
    <property type="nucleotide sequence ID" value="NZ_BSED01000162.1"/>
</dbReference>
<dbReference type="AlphaFoldDB" id="A0A0M0G6B2"/>